<evidence type="ECO:0000256" key="8">
    <source>
        <dbReference type="ARBA" id="ARBA00022723"/>
    </source>
</evidence>
<dbReference type="Proteomes" id="UP001364890">
    <property type="component" value="Unassembled WGS sequence"/>
</dbReference>
<evidence type="ECO:0000256" key="6">
    <source>
        <dbReference type="ARBA" id="ARBA00016919"/>
    </source>
</evidence>
<keyword evidence="8 12" id="KW-0479">Metal-binding</keyword>
<keyword evidence="9 12" id="KW-0460">Magnesium</keyword>
<evidence type="ECO:0000256" key="2">
    <source>
        <dbReference type="ARBA" id="ARBA00001946"/>
    </source>
</evidence>
<evidence type="ECO:0000256" key="3">
    <source>
        <dbReference type="ARBA" id="ARBA00004763"/>
    </source>
</evidence>
<dbReference type="PROSITE" id="PS00793">
    <property type="entry name" value="DHPS_2"/>
    <property type="match status" value="1"/>
</dbReference>
<dbReference type="Gene3D" id="3.20.20.20">
    <property type="entry name" value="Dihydropteroate synthase-like"/>
    <property type="match status" value="1"/>
</dbReference>
<dbReference type="InterPro" id="IPR006390">
    <property type="entry name" value="DHP_synth_dom"/>
</dbReference>
<evidence type="ECO:0000256" key="7">
    <source>
        <dbReference type="ARBA" id="ARBA00022679"/>
    </source>
</evidence>
<dbReference type="InterPro" id="IPR045031">
    <property type="entry name" value="DHP_synth-like"/>
</dbReference>
<evidence type="ECO:0000256" key="5">
    <source>
        <dbReference type="ARBA" id="ARBA00012458"/>
    </source>
</evidence>
<keyword evidence="7 12" id="KW-0808">Transferase</keyword>
<evidence type="ECO:0000256" key="11">
    <source>
        <dbReference type="ARBA" id="ARBA00030193"/>
    </source>
</evidence>
<evidence type="ECO:0000313" key="14">
    <source>
        <dbReference type="EMBL" id="MEI4771490.1"/>
    </source>
</evidence>
<comment type="caution">
    <text evidence="14">The sequence shown here is derived from an EMBL/GenBank/DDBJ whole genome shotgun (WGS) entry which is preliminary data.</text>
</comment>
<sequence length="283" mass="30946">MNLQFNAKPFEAGGVTLDFRKETIVMGILNVTPDSFSDGGKFNNVEAAVARAKQMVADGAKIIDIGGESTRPGYTMVSDEEEIARVVPVIKAICAEVDAVISIDTYKSEVARAAVLAGAHVINDIWGAKRDSKVAKVAAELGVPIILMHNRDNEEYTDFWAEAKQDLEECIQIAKEAGVPDENIWLDPGIGFGKTTTQNIWMMQHLGELVDMGYPVLLATSRKRLIGNVLNLPVNERMEGTGATVCYGVQFGCHMVRVHDVKEIARMTKMMDVLTGKALFEEA</sequence>
<comment type="catalytic activity">
    <reaction evidence="1">
        <text>(7,8-dihydropterin-6-yl)methyl diphosphate + 4-aminobenzoate = 7,8-dihydropteroate + diphosphate</text>
        <dbReference type="Rhea" id="RHEA:19949"/>
        <dbReference type="ChEBI" id="CHEBI:17836"/>
        <dbReference type="ChEBI" id="CHEBI:17839"/>
        <dbReference type="ChEBI" id="CHEBI:33019"/>
        <dbReference type="ChEBI" id="CHEBI:72950"/>
        <dbReference type="EC" id="2.5.1.15"/>
    </reaction>
</comment>
<comment type="similarity">
    <text evidence="4 12">Belongs to the DHPS family.</text>
</comment>
<gene>
    <name evidence="14" type="primary">folP</name>
    <name evidence="14" type="ORF">WAX74_17830</name>
</gene>
<comment type="cofactor">
    <cofactor evidence="2 12">
        <name>Mg(2+)</name>
        <dbReference type="ChEBI" id="CHEBI:18420"/>
    </cofactor>
</comment>
<evidence type="ECO:0000259" key="13">
    <source>
        <dbReference type="PROSITE" id="PS50972"/>
    </source>
</evidence>
<evidence type="ECO:0000313" key="15">
    <source>
        <dbReference type="Proteomes" id="UP001364890"/>
    </source>
</evidence>
<dbReference type="GO" id="GO:0004156">
    <property type="term" value="F:dihydropteroate synthase activity"/>
    <property type="evidence" value="ECO:0007669"/>
    <property type="project" value="UniProtKB-EC"/>
</dbReference>
<keyword evidence="10 12" id="KW-0289">Folate biosynthesis</keyword>
<dbReference type="InterPro" id="IPR011005">
    <property type="entry name" value="Dihydropteroate_synth-like_sf"/>
</dbReference>
<proteinExistence type="inferred from homology"/>
<protein>
    <recommendedName>
        <fullName evidence="6 12">Dihydropteroate synthase</fullName>
        <shortName evidence="12">DHPS</shortName>
        <ecNumber evidence="5 12">2.5.1.15</ecNumber>
    </recommendedName>
    <alternativeName>
        <fullName evidence="11 12">Dihydropteroate pyrophosphorylase</fullName>
    </alternativeName>
</protein>
<dbReference type="PROSITE" id="PS00792">
    <property type="entry name" value="DHPS_1"/>
    <property type="match status" value="1"/>
</dbReference>
<dbReference type="CDD" id="cd00739">
    <property type="entry name" value="DHPS"/>
    <property type="match status" value="1"/>
</dbReference>
<organism evidence="14 15">
    <name type="scientific">Psychrobacillus mangrovi</name>
    <dbReference type="NCBI Taxonomy" id="3117745"/>
    <lineage>
        <taxon>Bacteria</taxon>
        <taxon>Bacillati</taxon>
        <taxon>Bacillota</taxon>
        <taxon>Bacilli</taxon>
        <taxon>Bacillales</taxon>
        <taxon>Bacillaceae</taxon>
        <taxon>Psychrobacillus</taxon>
    </lineage>
</organism>
<accession>A0ABU8FB38</accession>
<dbReference type="NCBIfam" id="TIGR01496">
    <property type="entry name" value="DHPS"/>
    <property type="match status" value="1"/>
</dbReference>
<dbReference type="InterPro" id="IPR000489">
    <property type="entry name" value="Pterin-binding_dom"/>
</dbReference>
<dbReference type="RefSeq" id="WP_336499042.1">
    <property type="nucleotide sequence ID" value="NZ_JBAWSY010000021.1"/>
</dbReference>
<comment type="function">
    <text evidence="12">Catalyzes the condensation of para-aminobenzoate (pABA) with 6-hydroxymethyl-7,8-dihydropterin diphosphate (DHPt-PP) to form 7,8-dihydropteroate (H2Pte), the immediate precursor of folate derivatives.</text>
</comment>
<evidence type="ECO:0000256" key="4">
    <source>
        <dbReference type="ARBA" id="ARBA00009503"/>
    </source>
</evidence>
<feature type="domain" description="Pterin-binding" evidence="13">
    <location>
        <begin position="23"/>
        <end position="269"/>
    </location>
</feature>
<reference evidence="14 15" key="1">
    <citation type="submission" date="2024-01" db="EMBL/GenBank/DDBJ databases">
        <title>Seven novel Bacillus-like species.</title>
        <authorList>
            <person name="Liu G."/>
        </authorList>
    </citation>
    <scope>NUCLEOTIDE SEQUENCE [LARGE SCALE GENOMIC DNA]</scope>
    <source>
        <strain evidence="14 15">FJAT-51614</strain>
    </source>
</reference>
<evidence type="ECO:0000256" key="1">
    <source>
        <dbReference type="ARBA" id="ARBA00000012"/>
    </source>
</evidence>
<dbReference type="PANTHER" id="PTHR20941">
    <property type="entry name" value="FOLATE SYNTHESIS PROTEINS"/>
    <property type="match status" value="1"/>
</dbReference>
<keyword evidence="15" id="KW-1185">Reference proteome</keyword>
<evidence type="ECO:0000256" key="10">
    <source>
        <dbReference type="ARBA" id="ARBA00022909"/>
    </source>
</evidence>
<name>A0ABU8FB38_9BACI</name>
<dbReference type="EC" id="2.5.1.15" evidence="5 12"/>
<dbReference type="Pfam" id="PF00809">
    <property type="entry name" value="Pterin_bind"/>
    <property type="match status" value="1"/>
</dbReference>
<comment type="pathway">
    <text evidence="3 12">Cofactor biosynthesis; tetrahydrofolate biosynthesis; 7,8-dihydrofolate from 2-amino-4-hydroxy-6-hydroxymethyl-7,8-dihydropteridine diphosphate and 4-aminobenzoate: step 1/2.</text>
</comment>
<evidence type="ECO:0000256" key="12">
    <source>
        <dbReference type="RuleBase" id="RU361205"/>
    </source>
</evidence>
<evidence type="ECO:0000256" key="9">
    <source>
        <dbReference type="ARBA" id="ARBA00022842"/>
    </source>
</evidence>
<dbReference type="PROSITE" id="PS50972">
    <property type="entry name" value="PTERIN_BINDING"/>
    <property type="match status" value="1"/>
</dbReference>
<dbReference type="PANTHER" id="PTHR20941:SF1">
    <property type="entry name" value="FOLIC ACID SYNTHESIS PROTEIN FOL1"/>
    <property type="match status" value="1"/>
</dbReference>
<dbReference type="EMBL" id="JBAWSY010000021">
    <property type="protein sequence ID" value="MEI4771490.1"/>
    <property type="molecule type" value="Genomic_DNA"/>
</dbReference>
<dbReference type="SUPFAM" id="SSF51717">
    <property type="entry name" value="Dihydropteroate synthetase-like"/>
    <property type="match status" value="1"/>
</dbReference>